<dbReference type="AlphaFoldDB" id="A0A941DR29"/>
<dbReference type="InterPro" id="IPR016181">
    <property type="entry name" value="Acyl_CoA_acyltransferase"/>
</dbReference>
<gene>
    <name evidence="5" type="ORF">KDM89_10145</name>
</gene>
<organism evidence="5 6">
    <name type="scientific">Undibacterium luofuense</name>
    <dbReference type="NCBI Taxonomy" id="2828733"/>
    <lineage>
        <taxon>Bacteria</taxon>
        <taxon>Pseudomonadati</taxon>
        <taxon>Pseudomonadota</taxon>
        <taxon>Betaproteobacteria</taxon>
        <taxon>Burkholderiales</taxon>
        <taxon>Oxalobacteraceae</taxon>
        <taxon>Undibacterium</taxon>
    </lineage>
</organism>
<evidence type="ECO:0000256" key="2">
    <source>
        <dbReference type="ARBA" id="ARBA00023315"/>
    </source>
</evidence>
<proteinExistence type="inferred from homology"/>
<dbReference type="EMBL" id="JAGSPN010000006">
    <property type="protein sequence ID" value="MBR7782506.1"/>
    <property type="molecule type" value="Genomic_DNA"/>
</dbReference>
<dbReference type="GO" id="GO:0008999">
    <property type="term" value="F:protein-N-terminal-alanine acetyltransferase activity"/>
    <property type="evidence" value="ECO:0007669"/>
    <property type="project" value="TreeGrafter"/>
</dbReference>
<dbReference type="GO" id="GO:0005737">
    <property type="term" value="C:cytoplasm"/>
    <property type="evidence" value="ECO:0007669"/>
    <property type="project" value="TreeGrafter"/>
</dbReference>
<dbReference type="PANTHER" id="PTHR43792">
    <property type="entry name" value="GNAT FAMILY, PUTATIVE (AFU_ORTHOLOGUE AFUA_3G00765)-RELATED-RELATED"/>
    <property type="match status" value="1"/>
</dbReference>
<keyword evidence="6" id="KW-1185">Reference proteome</keyword>
<dbReference type="InterPro" id="IPR000182">
    <property type="entry name" value="GNAT_dom"/>
</dbReference>
<evidence type="ECO:0000256" key="3">
    <source>
        <dbReference type="ARBA" id="ARBA00038502"/>
    </source>
</evidence>
<protein>
    <submittedName>
        <fullName evidence="5">GNAT family N-acetyltransferase</fullName>
        <ecNumber evidence="5">2.3.1.-</ecNumber>
    </submittedName>
</protein>
<comment type="similarity">
    <text evidence="3">Belongs to the acetyltransferase family. RimJ subfamily.</text>
</comment>
<dbReference type="PANTHER" id="PTHR43792:SF8">
    <property type="entry name" value="[RIBOSOMAL PROTEIN US5]-ALANINE N-ACETYLTRANSFERASE"/>
    <property type="match status" value="1"/>
</dbReference>
<dbReference type="Pfam" id="PF13302">
    <property type="entry name" value="Acetyltransf_3"/>
    <property type="match status" value="1"/>
</dbReference>
<dbReference type="InterPro" id="IPR051531">
    <property type="entry name" value="N-acetyltransferase"/>
</dbReference>
<dbReference type="EC" id="2.3.1.-" evidence="5"/>
<name>A0A941DR29_9BURK</name>
<dbReference type="Gene3D" id="3.40.630.30">
    <property type="match status" value="1"/>
</dbReference>
<feature type="domain" description="N-acetyltransferase" evidence="4">
    <location>
        <begin position="1"/>
        <end position="167"/>
    </location>
</feature>
<reference evidence="5" key="1">
    <citation type="submission" date="2021-04" db="EMBL/GenBank/DDBJ databases">
        <title>novel species isolated from subtropical streams in China.</title>
        <authorList>
            <person name="Lu H."/>
        </authorList>
    </citation>
    <scope>NUCLEOTIDE SEQUENCE</scope>
    <source>
        <strain evidence="5">LFS511W</strain>
    </source>
</reference>
<keyword evidence="2 5" id="KW-0012">Acyltransferase</keyword>
<keyword evidence="1 5" id="KW-0808">Transferase</keyword>
<sequence>MRVLQTEDLTAYRQYLTQNREHLRPWEPERTESFFSDQECIARISLMHQHTEAGTAIPFSLFMGRDMIGVCNFSNIVHGVFQACHLGYAISAAHQGKGLMREAVEAGIHYMFEKQNLHRIMANYRPENLRSAALLDSLGFEREGFAKRYLKINGVWCDHVLTAKVRDDE</sequence>
<dbReference type="SUPFAM" id="SSF55729">
    <property type="entry name" value="Acyl-CoA N-acyltransferases (Nat)"/>
    <property type="match status" value="1"/>
</dbReference>
<dbReference type="PROSITE" id="PS51186">
    <property type="entry name" value="GNAT"/>
    <property type="match status" value="1"/>
</dbReference>
<accession>A0A941DR29</accession>
<dbReference type="Proteomes" id="UP000680067">
    <property type="component" value="Unassembled WGS sequence"/>
</dbReference>
<evidence type="ECO:0000259" key="4">
    <source>
        <dbReference type="PROSITE" id="PS51186"/>
    </source>
</evidence>
<evidence type="ECO:0000256" key="1">
    <source>
        <dbReference type="ARBA" id="ARBA00022679"/>
    </source>
</evidence>
<comment type="caution">
    <text evidence="5">The sequence shown here is derived from an EMBL/GenBank/DDBJ whole genome shotgun (WGS) entry which is preliminary data.</text>
</comment>
<evidence type="ECO:0000313" key="6">
    <source>
        <dbReference type="Proteomes" id="UP000680067"/>
    </source>
</evidence>
<evidence type="ECO:0000313" key="5">
    <source>
        <dbReference type="EMBL" id="MBR7782506.1"/>
    </source>
</evidence>